<reference evidence="3 4" key="1">
    <citation type="submission" date="2021-02" db="EMBL/GenBank/DDBJ databases">
        <title>Streptomyces spirodelae sp. nov., isolated from duckweed.</title>
        <authorList>
            <person name="Saimee Y."/>
            <person name="Duangmal K."/>
        </authorList>
    </citation>
    <scope>NUCLEOTIDE SEQUENCE [LARGE SCALE GENOMIC DNA]</scope>
    <source>
        <strain evidence="3 4">DSM 42105</strain>
    </source>
</reference>
<evidence type="ECO:0000313" key="4">
    <source>
        <dbReference type="Proteomes" id="UP000721954"/>
    </source>
</evidence>
<name>A0ABS3XPJ3_9ACTN</name>
<keyword evidence="2" id="KW-0472">Membrane</keyword>
<feature type="transmembrane region" description="Helical" evidence="2">
    <location>
        <begin position="31"/>
        <end position="48"/>
    </location>
</feature>
<evidence type="ECO:0000256" key="1">
    <source>
        <dbReference type="SAM" id="MobiDB-lite"/>
    </source>
</evidence>
<accession>A0ABS3XPJ3</accession>
<dbReference type="EMBL" id="JAFFZM010000001">
    <property type="protein sequence ID" value="MBO8197215.1"/>
    <property type="molecule type" value="Genomic_DNA"/>
</dbReference>
<keyword evidence="2" id="KW-0812">Transmembrane</keyword>
<dbReference type="GeneID" id="96257487"/>
<evidence type="ECO:0000256" key="2">
    <source>
        <dbReference type="SAM" id="Phobius"/>
    </source>
</evidence>
<sequence length="74" mass="8159">MTPPSRARRSAAPFRRPTHAAGSGPCRAKRILVGQLAVLGTLGLAMFLRELPGLRREIRIWRMIGFGAGSRHPR</sequence>
<organism evidence="3 4">
    <name type="scientific">Streptomyces smyrnaeus</name>
    <dbReference type="NCBI Taxonomy" id="1387713"/>
    <lineage>
        <taxon>Bacteria</taxon>
        <taxon>Bacillati</taxon>
        <taxon>Actinomycetota</taxon>
        <taxon>Actinomycetes</taxon>
        <taxon>Kitasatosporales</taxon>
        <taxon>Streptomycetaceae</taxon>
        <taxon>Streptomyces</taxon>
    </lineage>
</organism>
<keyword evidence="4" id="KW-1185">Reference proteome</keyword>
<dbReference type="RefSeq" id="WP_209209244.1">
    <property type="nucleotide sequence ID" value="NZ_JAFFZM010000001.1"/>
</dbReference>
<feature type="region of interest" description="Disordered" evidence="1">
    <location>
        <begin position="1"/>
        <end position="25"/>
    </location>
</feature>
<protein>
    <submittedName>
        <fullName evidence="3">Uncharacterized protein</fullName>
    </submittedName>
</protein>
<evidence type="ECO:0000313" key="3">
    <source>
        <dbReference type="EMBL" id="MBO8197215.1"/>
    </source>
</evidence>
<dbReference type="Proteomes" id="UP000721954">
    <property type="component" value="Unassembled WGS sequence"/>
</dbReference>
<gene>
    <name evidence="3" type="ORF">JW613_02640</name>
</gene>
<comment type="caution">
    <text evidence="3">The sequence shown here is derived from an EMBL/GenBank/DDBJ whole genome shotgun (WGS) entry which is preliminary data.</text>
</comment>
<proteinExistence type="predicted"/>
<keyword evidence="2" id="KW-1133">Transmembrane helix</keyword>